<dbReference type="GO" id="GO:0000045">
    <property type="term" value="P:autophagosome assembly"/>
    <property type="evidence" value="ECO:0007669"/>
    <property type="project" value="TreeGrafter"/>
</dbReference>
<dbReference type="GeneID" id="28985993"/>
<gene>
    <name evidence="5" type="ORF">CC85DRAFT_302492</name>
</gene>
<keyword evidence="3" id="KW-0072">Autophagy</keyword>
<dbReference type="Pfam" id="PF07855">
    <property type="entry name" value="ATG101"/>
    <property type="match status" value="1"/>
</dbReference>
<protein>
    <recommendedName>
        <fullName evidence="2">Autophagy-related protein 101</fullName>
    </recommendedName>
</protein>
<keyword evidence="6" id="KW-1185">Reference proteome</keyword>
<sequence length="265" mass="28166">MDAVNHIKLRVERTTAPTVLRALLNAIFFQRNLDAIDPVTVDILDTPVAVASSLSAPAAGSKAGTPVPAEVEIRREILAKIDEFTKTFVDTRADGGEIAVVFFQRKNRKGWFAVTEALVPWEEHLITLTFVTRATQNPLPSALRQVLTFCAKHKVGVPSALGSPDQSTLSHEIIVAPPPPAELFNRSASPHPERLHSPRPAETSGTTSTTGDTAVAPVPVRPALERRSNSPMTAISDAGTSAMGYLGQAKDGLLAVAPATSSPDS</sequence>
<dbReference type="GO" id="GO:0000407">
    <property type="term" value="C:phagophore assembly site"/>
    <property type="evidence" value="ECO:0007669"/>
    <property type="project" value="TreeGrafter"/>
</dbReference>
<feature type="region of interest" description="Disordered" evidence="4">
    <location>
        <begin position="179"/>
        <end position="238"/>
    </location>
</feature>
<evidence type="ECO:0000256" key="2">
    <source>
        <dbReference type="ARBA" id="ARBA00018874"/>
    </source>
</evidence>
<dbReference type="STRING" id="879819.A0A0J0XMJ1"/>
<dbReference type="GO" id="GO:1990316">
    <property type="term" value="C:Atg1/ULK1 kinase complex"/>
    <property type="evidence" value="ECO:0007669"/>
    <property type="project" value="TreeGrafter"/>
</dbReference>
<evidence type="ECO:0000256" key="1">
    <source>
        <dbReference type="ARBA" id="ARBA00007130"/>
    </source>
</evidence>
<dbReference type="InterPro" id="IPR012445">
    <property type="entry name" value="ATG101"/>
</dbReference>
<name>A0A0J0XMJ1_9TREE</name>
<dbReference type="GO" id="GO:0019901">
    <property type="term" value="F:protein kinase binding"/>
    <property type="evidence" value="ECO:0007669"/>
    <property type="project" value="TreeGrafter"/>
</dbReference>
<dbReference type="EMBL" id="KQ087207">
    <property type="protein sequence ID" value="KLT42288.1"/>
    <property type="molecule type" value="Genomic_DNA"/>
</dbReference>
<organism evidence="5 6">
    <name type="scientific">Cutaneotrichosporon oleaginosum</name>
    <dbReference type="NCBI Taxonomy" id="879819"/>
    <lineage>
        <taxon>Eukaryota</taxon>
        <taxon>Fungi</taxon>
        <taxon>Dikarya</taxon>
        <taxon>Basidiomycota</taxon>
        <taxon>Agaricomycotina</taxon>
        <taxon>Tremellomycetes</taxon>
        <taxon>Trichosporonales</taxon>
        <taxon>Trichosporonaceae</taxon>
        <taxon>Cutaneotrichosporon</taxon>
    </lineage>
</organism>
<feature type="compositionally biased region" description="Low complexity" evidence="4">
    <location>
        <begin position="203"/>
        <end position="213"/>
    </location>
</feature>
<evidence type="ECO:0000313" key="5">
    <source>
        <dbReference type="EMBL" id="KLT42288.1"/>
    </source>
</evidence>
<accession>A0A0J0XMJ1</accession>
<comment type="similarity">
    <text evidence="1">Belongs to the ATG101 family.</text>
</comment>
<dbReference type="AlphaFoldDB" id="A0A0J0XMJ1"/>
<dbReference type="PANTHER" id="PTHR13292">
    <property type="entry name" value="AUTOPHAGY-RELATED PROTEIN 101"/>
    <property type="match status" value="1"/>
</dbReference>
<dbReference type="PANTHER" id="PTHR13292:SF0">
    <property type="entry name" value="AUTOPHAGY-RELATED PROTEIN 101"/>
    <property type="match status" value="1"/>
</dbReference>
<proteinExistence type="inferred from homology"/>
<reference evidence="5 6" key="1">
    <citation type="submission" date="2015-03" db="EMBL/GenBank/DDBJ databases">
        <title>Genomics and transcriptomics of the oil-accumulating basidiomycete yeast T. oleaginosus allow insights into substrate utilization and the diverse evolutionary trajectories of mating systems in fungi.</title>
        <authorList>
            <consortium name="DOE Joint Genome Institute"/>
            <person name="Kourist R."/>
            <person name="Kracht O."/>
            <person name="Bracharz F."/>
            <person name="Lipzen A."/>
            <person name="Nolan M."/>
            <person name="Ohm R."/>
            <person name="Grigoriev I."/>
            <person name="Sun S."/>
            <person name="Heitman J."/>
            <person name="Bruck T."/>
            <person name="Nowrousian M."/>
        </authorList>
    </citation>
    <scope>NUCLEOTIDE SEQUENCE [LARGE SCALE GENOMIC DNA]</scope>
    <source>
        <strain evidence="5 6">IBC0246</strain>
    </source>
</reference>
<dbReference type="Proteomes" id="UP000053611">
    <property type="component" value="Unassembled WGS sequence"/>
</dbReference>
<dbReference type="RefSeq" id="XP_018278779.1">
    <property type="nucleotide sequence ID" value="XM_018425390.1"/>
</dbReference>
<dbReference type="OrthoDB" id="10259639at2759"/>
<evidence type="ECO:0000313" key="6">
    <source>
        <dbReference type="Proteomes" id="UP000053611"/>
    </source>
</evidence>
<evidence type="ECO:0000256" key="3">
    <source>
        <dbReference type="ARBA" id="ARBA00023006"/>
    </source>
</evidence>
<evidence type="ECO:0000256" key="4">
    <source>
        <dbReference type="SAM" id="MobiDB-lite"/>
    </source>
</evidence>